<dbReference type="KEGG" id="dori:FH5T_20150"/>
<protein>
    <submittedName>
        <fullName evidence="3">ATPase</fullName>
    </submittedName>
    <submittedName>
        <fullName evidence="4">Copper chaperone CopZ</fullName>
    </submittedName>
</protein>
<dbReference type="CDD" id="cd00371">
    <property type="entry name" value="HMA"/>
    <property type="match status" value="1"/>
</dbReference>
<evidence type="ECO:0000313" key="4">
    <source>
        <dbReference type="EMBL" id="SET34875.1"/>
    </source>
</evidence>
<dbReference type="RefSeq" id="WP_038562496.1">
    <property type="nucleotide sequence ID" value="NZ_FOHT01000011.1"/>
</dbReference>
<dbReference type="Gene3D" id="3.30.70.100">
    <property type="match status" value="1"/>
</dbReference>
<dbReference type="InterPro" id="IPR036163">
    <property type="entry name" value="HMA_dom_sf"/>
</dbReference>
<keyword evidence="5" id="KW-1185">Reference proteome</keyword>
<dbReference type="InterPro" id="IPR006121">
    <property type="entry name" value="HMA_dom"/>
</dbReference>
<dbReference type="SUPFAM" id="SSF55008">
    <property type="entry name" value="HMA, heavy metal-associated domain"/>
    <property type="match status" value="1"/>
</dbReference>
<accession>X5DE33</accession>
<dbReference type="AlphaFoldDB" id="X5DE33"/>
<dbReference type="Proteomes" id="UP000023772">
    <property type="component" value="Chromosome"/>
</dbReference>
<gene>
    <name evidence="3" type="ORF">FH5T_20150</name>
    <name evidence="4" type="ORF">SAMN05444285_11130</name>
</gene>
<dbReference type="EMBL" id="FOHT01000011">
    <property type="protein sequence ID" value="SET34875.1"/>
    <property type="molecule type" value="Genomic_DNA"/>
</dbReference>
<feature type="chain" id="PRO_5010514989" evidence="1">
    <location>
        <begin position="22"/>
        <end position="124"/>
    </location>
</feature>
<dbReference type="GO" id="GO:0046872">
    <property type="term" value="F:metal ion binding"/>
    <property type="evidence" value="ECO:0007669"/>
    <property type="project" value="InterPro"/>
</dbReference>
<dbReference type="Pfam" id="PF00403">
    <property type="entry name" value="HMA"/>
    <property type="match status" value="1"/>
</dbReference>
<proteinExistence type="predicted"/>
<feature type="domain" description="HMA" evidence="2">
    <location>
        <begin position="34"/>
        <end position="86"/>
    </location>
</feature>
<dbReference type="Proteomes" id="UP000181981">
    <property type="component" value="Unassembled WGS sequence"/>
</dbReference>
<reference evidence="4 6" key="2">
    <citation type="submission" date="2016-10" db="EMBL/GenBank/DDBJ databases">
        <authorList>
            <person name="de Groot N.N."/>
        </authorList>
    </citation>
    <scope>NUCLEOTIDE SEQUENCE [LARGE SCALE GENOMIC DNA]</scope>
    <source>
        <strain evidence="4 6">DSM 25947</strain>
    </source>
</reference>
<evidence type="ECO:0000259" key="2">
    <source>
        <dbReference type="Pfam" id="PF00403"/>
    </source>
</evidence>
<dbReference type="EMBL" id="CP007451">
    <property type="protein sequence ID" value="AHW61153.1"/>
    <property type="molecule type" value="Genomic_DNA"/>
</dbReference>
<evidence type="ECO:0000256" key="1">
    <source>
        <dbReference type="SAM" id="SignalP"/>
    </source>
</evidence>
<sequence>MKTKVLSLVTLFVMGAFTVFAGNKTEKIKVYGNCGMCENRIEKAVKAVDGVSKADWDKETKMLEVTFDDTKTNIHKVHMAVAAVGHDTDMHKAKDEVYDKLPSCCKYDRTAEAKTEEGHEGHMH</sequence>
<dbReference type="STRING" id="1168034.FH5T_20150"/>
<feature type="signal peptide" evidence="1">
    <location>
        <begin position="1"/>
        <end position="21"/>
    </location>
</feature>
<dbReference type="HOGENOM" id="CLU_134973_0_1_10"/>
<evidence type="ECO:0000313" key="6">
    <source>
        <dbReference type="Proteomes" id="UP000181981"/>
    </source>
</evidence>
<name>X5DE33_9BACT</name>
<keyword evidence="1" id="KW-0732">Signal</keyword>
<dbReference type="OrthoDB" id="5513217at2"/>
<evidence type="ECO:0000313" key="3">
    <source>
        <dbReference type="EMBL" id="AHW61153.1"/>
    </source>
</evidence>
<reference evidence="3 5" key="1">
    <citation type="submission" date="2014-03" db="EMBL/GenBank/DDBJ databases">
        <title>Complete genome sequence of a deeply braunched marine Bacteroidia bacterium Draconibacterium orientale type strain FH5T.</title>
        <authorList>
            <person name="Li X."/>
            <person name="Wang X."/>
            <person name="Xie Z."/>
            <person name="Du Z."/>
            <person name="Chen G."/>
        </authorList>
    </citation>
    <scope>NUCLEOTIDE SEQUENCE [LARGE SCALE GENOMIC DNA]</scope>
    <source>
        <strain evidence="3 5">FH5</strain>
    </source>
</reference>
<dbReference type="eggNOG" id="COG2608">
    <property type="taxonomic scope" value="Bacteria"/>
</dbReference>
<organism evidence="4 6">
    <name type="scientific">Draconibacterium orientale</name>
    <dbReference type="NCBI Taxonomy" id="1168034"/>
    <lineage>
        <taxon>Bacteria</taxon>
        <taxon>Pseudomonadati</taxon>
        <taxon>Bacteroidota</taxon>
        <taxon>Bacteroidia</taxon>
        <taxon>Marinilabiliales</taxon>
        <taxon>Prolixibacteraceae</taxon>
        <taxon>Draconibacterium</taxon>
    </lineage>
</organism>
<evidence type="ECO:0000313" key="5">
    <source>
        <dbReference type="Proteomes" id="UP000023772"/>
    </source>
</evidence>